<name>A0AA38LNI9_TAXCH</name>
<proteinExistence type="predicted"/>
<dbReference type="Pfam" id="PF25372">
    <property type="entry name" value="DUF7885"/>
    <property type="match status" value="1"/>
</dbReference>
<accession>A0AA38LNI9</accession>
<feature type="domain" description="F-box/LRR-repeat protein 15-like leucin rich repeat" evidence="1">
    <location>
        <begin position="234"/>
        <end position="426"/>
    </location>
</feature>
<protein>
    <recommendedName>
        <fullName evidence="1">F-box/LRR-repeat protein 15-like leucin rich repeat domain-containing protein</fullName>
    </recommendedName>
</protein>
<organism evidence="2 3">
    <name type="scientific">Taxus chinensis</name>
    <name type="common">Chinese yew</name>
    <name type="synonym">Taxus wallichiana var. chinensis</name>
    <dbReference type="NCBI Taxonomy" id="29808"/>
    <lineage>
        <taxon>Eukaryota</taxon>
        <taxon>Viridiplantae</taxon>
        <taxon>Streptophyta</taxon>
        <taxon>Embryophyta</taxon>
        <taxon>Tracheophyta</taxon>
        <taxon>Spermatophyta</taxon>
        <taxon>Pinopsida</taxon>
        <taxon>Pinidae</taxon>
        <taxon>Conifers II</taxon>
        <taxon>Cupressales</taxon>
        <taxon>Taxaceae</taxon>
        <taxon>Taxus</taxon>
    </lineage>
</organism>
<evidence type="ECO:0000313" key="2">
    <source>
        <dbReference type="EMBL" id="KAH9331728.1"/>
    </source>
</evidence>
<gene>
    <name evidence="2" type="ORF">KI387_003836</name>
</gene>
<dbReference type="GO" id="GO:0019005">
    <property type="term" value="C:SCF ubiquitin ligase complex"/>
    <property type="evidence" value="ECO:0007669"/>
    <property type="project" value="TreeGrafter"/>
</dbReference>
<dbReference type="InterPro" id="IPR036047">
    <property type="entry name" value="F-box-like_dom_sf"/>
</dbReference>
<dbReference type="OMA" id="YQCTDES"/>
<dbReference type="GO" id="GO:0031146">
    <property type="term" value="P:SCF-dependent proteasomal ubiquitin-dependent protein catabolic process"/>
    <property type="evidence" value="ECO:0007669"/>
    <property type="project" value="TreeGrafter"/>
</dbReference>
<dbReference type="Gene3D" id="3.80.10.10">
    <property type="entry name" value="Ribonuclease Inhibitor"/>
    <property type="match status" value="2"/>
</dbReference>
<keyword evidence="3" id="KW-1185">Reference proteome</keyword>
<evidence type="ECO:0000313" key="3">
    <source>
        <dbReference type="Proteomes" id="UP000824469"/>
    </source>
</evidence>
<sequence>MRPLKTSFYEEKTGKNAAITWSRFRNVFGLMQIKGMVDKQGLLSSNIEEDGEEEEKQGGKMDFTLLLSDEILVRILTKLLPQDDPSCPLSLVCHRWLRLQGLLRHSIKLHDWDFLAHGRMISRFPNLTDFDLTRACIPAPESTGILLTHASLTIPLSGSEDSFDRWEERLLAPSSYDRGLKVLAQGCPGLQKLSVIDVMKGLSLGDSNTEPRDSQAGLARIANGCTMLQEMELYQCTDESLRAISACKNLQILRLVGSADGFFHRFVISDIGLTILARGCSRLVKLELTGCQGSYDGIAAIGQCCFMLEELTLCNHDFDEGWIAGLSFCSNLKTLRLLSCRKIDSNPGPVEHLGYCPALERLQVQRCNMRDRQGSAALILVCGAVRELELQDCWGLEDDIFSLVVNCRRVKSLSLEGCSLLTTGGLEAGVLAWNDLQRLRVVSCNNIRDAEITPSLASLFSVLKELKWRPDTKSVLSASLTGTGMGQKGGRFFKRV</sequence>
<dbReference type="SUPFAM" id="SSF81383">
    <property type="entry name" value="F-box domain"/>
    <property type="match status" value="1"/>
</dbReference>
<dbReference type="AlphaFoldDB" id="A0AA38LNI9"/>
<evidence type="ECO:0000259" key="1">
    <source>
        <dbReference type="Pfam" id="PF25372"/>
    </source>
</evidence>
<dbReference type="InterPro" id="IPR057207">
    <property type="entry name" value="FBXL15_LRR"/>
</dbReference>
<dbReference type="InterPro" id="IPR032675">
    <property type="entry name" value="LRR_dom_sf"/>
</dbReference>
<comment type="caution">
    <text evidence="2">The sequence shown here is derived from an EMBL/GenBank/DDBJ whole genome shotgun (WGS) entry which is preliminary data.</text>
</comment>
<dbReference type="PANTHER" id="PTHR13318:SF74">
    <property type="entry name" value="OS02G0658500 PROTEIN"/>
    <property type="match status" value="1"/>
</dbReference>
<dbReference type="SUPFAM" id="SSF52047">
    <property type="entry name" value="RNI-like"/>
    <property type="match status" value="2"/>
</dbReference>
<dbReference type="EMBL" id="JAHRHJ020000001">
    <property type="protein sequence ID" value="KAH9331728.1"/>
    <property type="molecule type" value="Genomic_DNA"/>
</dbReference>
<dbReference type="Proteomes" id="UP000824469">
    <property type="component" value="Unassembled WGS sequence"/>
</dbReference>
<dbReference type="PANTHER" id="PTHR13318">
    <property type="entry name" value="PARTNER OF PAIRED, ISOFORM B-RELATED"/>
    <property type="match status" value="1"/>
</dbReference>
<reference evidence="2 3" key="1">
    <citation type="journal article" date="2021" name="Nat. Plants">
        <title>The Taxus genome provides insights into paclitaxel biosynthesis.</title>
        <authorList>
            <person name="Xiong X."/>
            <person name="Gou J."/>
            <person name="Liao Q."/>
            <person name="Li Y."/>
            <person name="Zhou Q."/>
            <person name="Bi G."/>
            <person name="Li C."/>
            <person name="Du R."/>
            <person name="Wang X."/>
            <person name="Sun T."/>
            <person name="Guo L."/>
            <person name="Liang H."/>
            <person name="Lu P."/>
            <person name="Wu Y."/>
            <person name="Zhang Z."/>
            <person name="Ro D.K."/>
            <person name="Shang Y."/>
            <person name="Huang S."/>
            <person name="Yan J."/>
        </authorList>
    </citation>
    <scope>NUCLEOTIDE SEQUENCE [LARGE SCALE GENOMIC DNA]</scope>
    <source>
        <strain evidence="2">Ta-2019</strain>
    </source>
</reference>